<accession>A0A7W9NHG9</accession>
<evidence type="ECO:0000313" key="2">
    <source>
        <dbReference type="EMBL" id="MBB5892730.1"/>
    </source>
</evidence>
<gene>
    <name evidence="2" type="ORF">BJ998_003926</name>
</gene>
<evidence type="ECO:0000256" key="1">
    <source>
        <dbReference type="SAM" id="Phobius"/>
    </source>
</evidence>
<name>A0A7W9NHG9_9PSEU</name>
<dbReference type="RefSeq" id="WP_184863655.1">
    <property type="nucleotide sequence ID" value="NZ_BAAAWY010000001.1"/>
</dbReference>
<feature type="transmembrane region" description="Helical" evidence="1">
    <location>
        <begin position="167"/>
        <end position="187"/>
    </location>
</feature>
<feature type="transmembrane region" description="Helical" evidence="1">
    <location>
        <begin position="93"/>
        <end position="119"/>
    </location>
</feature>
<keyword evidence="1" id="KW-1133">Transmembrane helix</keyword>
<dbReference type="Pfam" id="PF12730">
    <property type="entry name" value="ABC2_membrane_4"/>
    <property type="match status" value="1"/>
</dbReference>
<reference evidence="2 3" key="1">
    <citation type="submission" date="2020-08" db="EMBL/GenBank/DDBJ databases">
        <title>Sequencing the genomes of 1000 actinobacteria strains.</title>
        <authorList>
            <person name="Klenk H.-P."/>
        </authorList>
    </citation>
    <scope>NUCLEOTIDE SEQUENCE [LARGE SCALE GENOMIC DNA]</scope>
    <source>
        <strain evidence="2 3">DSM 43851</strain>
    </source>
</reference>
<keyword evidence="1" id="KW-0472">Membrane</keyword>
<sequence length="242" mass="25271">MTLLAVERIKLFSTRAPVWCIAAALALTIGVTAGLAWLNARHSDGVSPESTQTLYILGLVVTMVMATLSVTTEYRFGTIKATFQAVPSRTRALLAKATVLALVAGVVGEVSSFGSWGVARLITGSPATNIATAAEWRQIAGMGLVYAIAAVLAVAVGALLRQSAAAVAILLVFPLLVEQLVEIIPRVGERLHDWMPFVAAGQFASTVDRGLPYGPWGGLAYFAAVAAALLVAAVVVVEKRDA</sequence>
<feature type="transmembrane region" description="Helical" evidence="1">
    <location>
        <begin position="139"/>
        <end position="160"/>
    </location>
</feature>
<dbReference type="EMBL" id="JACHIR010000001">
    <property type="protein sequence ID" value="MBB5892730.1"/>
    <property type="molecule type" value="Genomic_DNA"/>
</dbReference>
<dbReference type="Proteomes" id="UP000585638">
    <property type="component" value="Unassembled WGS sequence"/>
</dbReference>
<protein>
    <submittedName>
        <fullName evidence="2">ABC-2 type transport system permease protein</fullName>
    </submittedName>
</protein>
<feature type="transmembrane region" description="Helical" evidence="1">
    <location>
        <begin position="18"/>
        <end position="40"/>
    </location>
</feature>
<evidence type="ECO:0000313" key="3">
    <source>
        <dbReference type="Proteomes" id="UP000585638"/>
    </source>
</evidence>
<feature type="transmembrane region" description="Helical" evidence="1">
    <location>
        <begin position="52"/>
        <end position="72"/>
    </location>
</feature>
<comment type="caution">
    <text evidence="2">The sequence shown here is derived from an EMBL/GenBank/DDBJ whole genome shotgun (WGS) entry which is preliminary data.</text>
</comment>
<organism evidence="2 3">
    <name type="scientific">Kutzneria kofuensis</name>
    <dbReference type="NCBI Taxonomy" id="103725"/>
    <lineage>
        <taxon>Bacteria</taxon>
        <taxon>Bacillati</taxon>
        <taxon>Actinomycetota</taxon>
        <taxon>Actinomycetes</taxon>
        <taxon>Pseudonocardiales</taxon>
        <taxon>Pseudonocardiaceae</taxon>
        <taxon>Kutzneria</taxon>
    </lineage>
</organism>
<keyword evidence="3" id="KW-1185">Reference proteome</keyword>
<dbReference type="AlphaFoldDB" id="A0A7W9NHG9"/>
<feature type="transmembrane region" description="Helical" evidence="1">
    <location>
        <begin position="219"/>
        <end position="237"/>
    </location>
</feature>
<proteinExistence type="predicted"/>
<keyword evidence="1" id="KW-0812">Transmembrane</keyword>